<proteinExistence type="predicted"/>
<evidence type="ECO:0000313" key="2">
    <source>
        <dbReference type="Proteomes" id="UP000784294"/>
    </source>
</evidence>
<organism evidence="1 2">
    <name type="scientific">Protopolystoma xenopodis</name>
    <dbReference type="NCBI Taxonomy" id="117903"/>
    <lineage>
        <taxon>Eukaryota</taxon>
        <taxon>Metazoa</taxon>
        <taxon>Spiralia</taxon>
        <taxon>Lophotrochozoa</taxon>
        <taxon>Platyhelminthes</taxon>
        <taxon>Monogenea</taxon>
        <taxon>Polyopisthocotylea</taxon>
        <taxon>Polystomatidea</taxon>
        <taxon>Polystomatidae</taxon>
        <taxon>Protopolystoma</taxon>
    </lineage>
</organism>
<gene>
    <name evidence="1" type="ORF">PXEA_LOCUS16201</name>
</gene>
<keyword evidence="2" id="KW-1185">Reference proteome</keyword>
<dbReference type="AlphaFoldDB" id="A0A3S5FE33"/>
<name>A0A3S5FE33_9PLAT</name>
<comment type="caution">
    <text evidence="1">The sequence shown here is derived from an EMBL/GenBank/DDBJ whole genome shotgun (WGS) entry which is preliminary data.</text>
</comment>
<reference evidence="1" key="1">
    <citation type="submission" date="2018-11" db="EMBL/GenBank/DDBJ databases">
        <authorList>
            <consortium name="Pathogen Informatics"/>
        </authorList>
    </citation>
    <scope>NUCLEOTIDE SEQUENCE</scope>
</reference>
<dbReference type="Proteomes" id="UP000784294">
    <property type="component" value="Unassembled WGS sequence"/>
</dbReference>
<dbReference type="EMBL" id="CAAALY010058274">
    <property type="protein sequence ID" value="VEL22761.1"/>
    <property type="molecule type" value="Genomic_DNA"/>
</dbReference>
<protein>
    <submittedName>
        <fullName evidence="1">Uncharacterized protein</fullName>
    </submittedName>
</protein>
<accession>A0A3S5FE33</accession>
<sequence>MRKLTQMFLGNGYQEEVIQRNIRTVMNSWKEGAYERKARGTEEKRQICLPSCEMARKLRPIFEKWNIGTIQLADAT</sequence>
<evidence type="ECO:0000313" key="1">
    <source>
        <dbReference type="EMBL" id="VEL22761.1"/>
    </source>
</evidence>